<name>A0A7R8X144_9CRUS</name>
<dbReference type="AlphaFoldDB" id="A0A7R8X144"/>
<sequence length="104" mass="11714">MSVLVSRKQENLDWVPASLGSVPPGALQGGHTDDGEALYIGRYIYEGTYICGKAKDPAIVWLRFRRLDYFRLDYFALITSHQVRGEEKSTPPPHYTTGIQENPS</sequence>
<evidence type="ECO:0000313" key="3">
    <source>
        <dbReference type="Proteomes" id="UP000677054"/>
    </source>
</evidence>
<dbReference type="PANTHER" id="PTHR31649:SF1">
    <property type="entry name" value="FARNESOIC ACID O-METHYL TRANSFERASE DOMAIN-CONTAINING PROTEIN"/>
    <property type="match status" value="1"/>
</dbReference>
<keyword evidence="3" id="KW-1185">Reference proteome</keyword>
<evidence type="ECO:0000313" key="2">
    <source>
        <dbReference type="EMBL" id="CAD7242058.1"/>
    </source>
</evidence>
<accession>A0A7R8X144</accession>
<dbReference type="Proteomes" id="UP000677054">
    <property type="component" value="Unassembled WGS sequence"/>
</dbReference>
<proteinExistence type="predicted"/>
<dbReference type="InterPro" id="IPR006616">
    <property type="entry name" value="DM9_repeat"/>
</dbReference>
<dbReference type="OrthoDB" id="2142040at2759"/>
<dbReference type="Pfam" id="PF11901">
    <property type="entry name" value="DM9"/>
    <property type="match status" value="1"/>
</dbReference>
<dbReference type="EMBL" id="LR899727">
    <property type="protein sequence ID" value="CAD7242058.1"/>
    <property type="molecule type" value="Genomic_DNA"/>
</dbReference>
<evidence type="ECO:0000256" key="1">
    <source>
        <dbReference type="SAM" id="MobiDB-lite"/>
    </source>
</evidence>
<reference evidence="2" key="1">
    <citation type="submission" date="2020-11" db="EMBL/GenBank/DDBJ databases">
        <authorList>
            <person name="Tran Van P."/>
        </authorList>
    </citation>
    <scope>NUCLEOTIDE SEQUENCE</scope>
</reference>
<feature type="region of interest" description="Disordered" evidence="1">
    <location>
        <begin position="83"/>
        <end position="104"/>
    </location>
</feature>
<protein>
    <submittedName>
        <fullName evidence="2">Uncharacterized protein</fullName>
    </submittedName>
</protein>
<dbReference type="PANTHER" id="PTHR31649">
    <property type="entry name" value="AGAP009604-PA"/>
    <property type="match status" value="1"/>
</dbReference>
<organism evidence="2">
    <name type="scientific">Darwinula stevensoni</name>
    <dbReference type="NCBI Taxonomy" id="69355"/>
    <lineage>
        <taxon>Eukaryota</taxon>
        <taxon>Metazoa</taxon>
        <taxon>Ecdysozoa</taxon>
        <taxon>Arthropoda</taxon>
        <taxon>Crustacea</taxon>
        <taxon>Oligostraca</taxon>
        <taxon>Ostracoda</taxon>
        <taxon>Podocopa</taxon>
        <taxon>Podocopida</taxon>
        <taxon>Darwinulocopina</taxon>
        <taxon>Darwinuloidea</taxon>
        <taxon>Darwinulidae</taxon>
        <taxon>Darwinula</taxon>
    </lineage>
</organism>
<dbReference type="EMBL" id="CAJPEV010000210">
    <property type="protein sequence ID" value="CAG0882416.1"/>
    <property type="molecule type" value="Genomic_DNA"/>
</dbReference>
<dbReference type="SMART" id="SM00696">
    <property type="entry name" value="DM9"/>
    <property type="match status" value="1"/>
</dbReference>
<gene>
    <name evidence="2" type="ORF">DSTB1V02_LOCUS2031</name>
</gene>